<name>A0AAV1DNC6_OLDCO</name>
<protein>
    <recommendedName>
        <fullName evidence="3">Sulfotransferase</fullName>
        <ecNumber evidence="3">2.8.2.-</ecNumber>
    </recommendedName>
</protein>
<comment type="similarity">
    <text evidence="1 3">Belongs to the sulfotransferase 1 family.</text>
</comment>
<dbReference type="AlphaFoldDB" id="A0AAV1DNC6"/>
<evidence type="ECO:0000313" key="5">
    <source>
        <dbReference type="EMBL" id="CAI9109365.1"/>
    </source>
</evidence>
<dbReference type="EC" id="2.8.2.-" evidence="3"/>
<evidence type="ECO:0000259" key="4">
    <source>
        <dbReference type="Pfam" id="PF00685"/>
    </source>
</evidence>
<sequence length="321" mass="36739">MEKKDDQFEEFFKTLPQKHACGSLFAQYKGFWFDGAFLHGVITFYNHFEAHNSDIILATIPKAGTTWLKALTFSIVNRKKYSIPDSPLLFNNPHLLVPFLEASLYNKGKVPNVKSIPSPRIFATHIPLQCLPNTILGNSSCRIIYLCRNPLDLFTSSIHFLIQNGLFPQEPESMDGAFESFCEGIFQYGPFWDHMLGYWEASIKDSNKVLFLKYEDLKRDINSFVKKIAEFMGYGFSQLEEDEGMVEQVAKLCSLETLKYLDCNNKGGSSHSVIKVAFRSFFRKGKVGDWANFLTPTMAKRLEDLMKEKFKDTGLTLTIHD</sequence>
<dbReference type="Pfam" id="PF00685">
    <property type="entry name" value="Sulfotransfer_1"/>
    <property type="match status" value="1"/>
</dbReference>
<evidence type="ECO:0000256" key="2">
    <source>
        <dbReference type="ARBA" id="ARBA00022679"/>
    </source>
</evidence>
<accession>A0AAV1DNC6</accession>
<evidence type="ECO:0000313" key="6">
    <source>
        <dbReference type="Proteomes" id="UP001161247"/>
    </source>
</evidence>
<feature type="domain" description="Sulfotransferase" evidence="4">
    <location>
        <begin position="53"/>
        <end position="314"/>
    </location>
</feature>
<dbReference type="Proteomes" id="UP001161247">
    <property type="component" value="Chromosome 6"/>
</dbReference>
<dbReference type="Gene3D" id="3.40.50.300">
    <property type="entry name" value="P-loop containing nucleotide triphosphate hydrolases"/>
    <property type="match status" value="1"/>
</dbReference>
<keyword evidence="6" id="KW-1185">Reference proteome</keyword>
<dbReference type="PANTHER" id="PTHR11783">
    <property type="entry name" value="SULFOTRANSFERASE SULT"/>
    <property type="match status" value="1"/>
</dbReference>
<organism evidence="5 6">
    <name type="scientific">Oldenlandia corymbosa var. corymbosa</name>
    <dbReference type="NCBI Taxonomy" id="529605"/>
    <lineage>
        <taxon>Eukaryota</taxon>
        <taxon>Viridiplantae</taxon>
        <taxon>Streptophyta</taxon>
        <taxon>Embryophyta</taxon>
        <taxon>Tracheophyta</taxon>
        <taxon>Spermatophyta</taxon>
        <taxon>Magnoliopsida</taxon>
        <taxon>eudicotyledons</taxon>
        <taxon>Gunneridae</taxon>
        <taxon>Pentapetalae</taxon>
        <taxon>asterids</taxon>
        <taxon>lamiids</taxon>
        <taxon>Gentianales</taxon>
        <taxon>Rubiaceae</taxon>
        <taxon>Rubioideae</taxon>
        <taxon>Spermacoceae</taxon>
        <taxon>Hedyotis-Oldenlandia complex</taxon>
        <taxon>Oldenlandia</taxon>
    </lineage>
</organism>
<evidence type="ECO:0000256" key="3">
    <source>
        <dbReference type="RuleBase" id="RU361155"/>
    </source>
</evidence>
<dbReference type="SUPFAM" id="SSF52540">
    <property type="entry name" value="P-loop containing nucleoside triphosphate hydrolases"/>
    <property type="match status" value="1"/>
</dbReference>
<proteinExistence type="inferred from homology"/>
<evidence type="ECO:0000256" key="1">
    <source>
        <dbReference type="ARBA" id="ARBA00005771"/>
    </source>
</evidence>
<dbReference type="EMBL" id="OX459123">
    <property type="protein sequence ID" value="CAI9109365.1"/>
    <property type="molecule type" value="Genomic_DNA"/>
</dbReference>
<gene>
    <name evidence="5" type="ORF">OLC1_LOCUS17286</name>
</gene>
<dbReference type="InterPro" id="IPR000863">
    <property type="entry name" value="Sulfotransferase_dom"/>
</dbReference>
<dbReference type="GO" id="GO:0008146">
    <property type="term" value="F:sulfotransferase activity"/>
    <property type="evidence" value="ECO:0007669"/>
    <property type="project" value="InterPro"/>
</dbReference>
<reference evidence="5" key="1">
    <citation type="submission" date="2023-03" db="EMBL/GenBank/DDBJ databases">
        <authorList>
            <person name="Julca I."/>
        </authorList>
    </citation>
    <scope>NUCLEOTIDE SEQUENCE</scope>
</reference>
<dbReference type="InterPro" id="IPR027417">
    <property type="entry name" value="P-loop_NTPase"/>
</dbReference>
<keyword evidence="2 3" id="KW-0808">Transferase</keyword>